<dbReference type="RefSeq" id="WP_201432852.1">
    <property type="nucleotide sequence ID" value="NZ_JAEQBW010000014.1"/>
</dbReference>
<dbReference type="InterPro" id="IPR052711">
    <property type="entry name" value="Zinc_ADH-like"/>
</dbReference>
<dbReference type="EMBL" id="JAEQBW010000014">
    <property type="protein sequence ID" value="MBK6267163.1"/>
    <property type="molecule type" value="Genomic_DNA"/>
</dbReference>
<keyword evidence="3" id="KW-1185">Reference proteome</keyword>
<dbReference type="PANTHER" id="PTHR45033">
    <property type="match status" value="1"/>
</dbReference>
<dbReference type="Proteomes" id="UP000611723">
    <property type="component" value="Unassembled WGS sequence"/>
</dbReference>
<gene>
    <name evidence="2" type="ORF">JKA74_19115</name>
</gene>
<dbReference type="InterPro" id="IPR013149">
    <property type="entry name" value="ADH-like_C"/>
</dbReference>
<dbReference type="InterPro" id="IPR036291">
    <property type="entry name" value="NAD(P)-bd_dom_sf"/>
</dbReference>
<sequence length="333" mass="35804">MKSIVIKNSYGLDNVSTEEQPIPTIQSNEVLVKIKSISLNQLDLMIAKGALGTKLPHVLGSDAVGVVEKTVNSISKFKVGDVVSTHFIQSWQSGNLQASNLLNRLGTDVPGVFSEYIALSEDSLVKIPANLTTEEASTLPIAGLTAWEALFNVGGLKEKQTVLLQGTGGVSIFALQFAKSIGAKVIIISSSDEKIEKAKLLGADEAINYKTNPDWPKKVLELTKGAGVDLALEMSWAEIGKTTTVMRFGGKIAVVGLLGGANVNLSVFDINQKNLSIIGVQVGSKASFEEMNKRIETHDIKPVVDKFFPLSELSEALDYFDKGKHFGKVVLTF</sequence>
<dbReference type="GO" id="GO:0016491">
    <property type="term" value="F:oxidoreductase activity"/>
    <property type="evidence" value="ECO:0007669"/>
    <property type="project" value="InterPro"/>
</dbReference>
<dbReference type="AlphaFoldDB" id="A0A935CDQ5"/>
<dbReference type="SMART" id="SM00829">
    <property type="entry name" value="PKS_ER"/>
    <property type="match status" value="1"/>
</dbReference>
<accession>A0A935CDQ5</accession>
<protein>
    <submittedName>
        <fullName evidence="2">NAD(P)-dependent alcohol dehydrogenase</fullName>
    </submittedName>
</protein>
<dbReference type="InterPro" id="IPR013154">
    <property type="entry name" value="ADH-like_N"/>
</dbReference>
<dbReference type="Gene3D" id="3.40.50.720">
    <property type="entry name" value="NAD(P)-binding Rossmann-like Domain"/>
    <property type="match status" value="1"/>
</dbReference>
<dbReference type="SUPFAM" id="SSF50129">
    <property type="entry name" value="GroES-like"/>
    <property type="match status" value="1"/>
</dbReference>
<dbReference type="SUPFAM" id="SSF51735">
    <property type="entry name" value="NAD(P)-binding Rossmann-fold domains"/>
    <property type="match status" value="1"/>
</dbReference>
<dbReference type="Pfam" id="PF08240">
    <property type="entry name" value="ADH_N"/>
    <property type="match status" value="1"/>
</dbReference>
<name>A0A935CDQ5_9BACT</name>
<feature type="domain" description="Enoyl reductase (ER)" evidence="1">
    <location>
        <begin position="11"/>
        <end position="331"/>
    </location>
</feature>
<proteinExistence type="predicted"/>
<reference evidence="2" key="1">
    <citation type="submission" date="2021-01" db="EMBL/GenBank/DDBJ databases">
        <title>Marivirga aurantiaca sp. nov., isolated from intertidal surface sediments.</title>
        <authorList>
            <person name="Zhang M."/>
        </authorList>
    </citation>
    <scope>NUCLEOTIDE SEQUENCE</scope>
    <source>
        <strain evidence="2">S37H4</strain>
    </source>
</reference>
<dbReference type="Gene3D" id="3.90.180.10">
    <property type="entry name" value="Medium-chain alcohol dehydrogenases, catalytic domain"/>
    <property type="match status" value="1"/>
</dbReference>
<evidence type="ECO:0000313" key="2">
    <source>
        <dbReference type="EMBL" id="MBK6267163.1"/>
    </source>
</evidence>
<evidence type="ECO:0000259" key="1">
    <source>
        <dbReference type="SMART" id="SM00829"/>
    </source>
</evidence>
<dbReference type="PANTHER" id="PTHR45033:SF2">
    <property type="entry name" value="ZINC-TYPE ALCOHOL DEHYDROGENASE-LIKE PROTEIN C1773.06C"/>
    <property type="match status" value="1"/>
</dbReference>
<comment type="caution">
    <text evidence="2">The sequence shown here is derived from an EMBL/GenBank/DDBJ whole genome shotgun (WGS) entry which is preliminary data.</text>
</comment>
<dbReference type="InterPro" id="IPR011032">
    <property type="entry name" value="GroES-like_sf"/>
</dbReference>
<evidence type="ECO:0000313" key="3">
    <source>
        <dbReference type="Proteomes" id="UP000611723"/>
    </source>
</evidence>
<dbReference type="Pfam" id="PF00107">
    <property type="entry name" value="ADH_zinc_N"/>
    <property type="match status" value="1"/>
</dbReference>
<dbReference type="CDD" id="cd08276">
    <property type="entry name" value="MDR7"/>
    <property type="match status" value="1"/>
</dbReference>
<dbReference type="InterPro" id="IPR020843">
    <property type="entry name" value="ER"/>
</dbReference>
<organism evidence="2 3">
    <name type="scientific">Marivirga aurantiaca</name>
    <dbReference type="NCBI Taxonomy" id="2802615"/>
    <lineage>
        <taxon>Bacteria</taxon>
        <taxon>Pseudomonadati</taxon>
        <taxon>Bacteroidota</taxon>
        <taxon>Cytophagia</taxon>
        <taxon>Cytophagales</taxon>
        <taxon>Marivirgaceae</taxon>
        <taxon>Marivirga</taxon>
    </lineage>
</organism>